<dbReference type="Pfam" id="PF00672">
    <property type="entry name" value="HAMP"/>
    <property type="match status" value="1"/>
</dbReference>
<feature type="domain" description="Response regulatory" evidence="20">
    <location>
        <begin position="672"/>
        <end position="791"/>
    </location>
</feature>
<dbReference type="InterPro" id="IPR003661">
    <property type="entry name" value="HisK_dim/P_dom"/>
</dbReference>
<dbReference type="Gene3D" id="1.20.120.160">
    <property type="entry name" value="HPT domain"/>
    <property type="match status" value="1"/>
</dbReference>
<keyword evidence="12 18" id="KW-1133">Transmembrane helix</keyword>
<dbReference type="SUPFAM" id="SSF55874">
    <property type="entry name" value="ATPase domain of HSP90 chaperone/DNA topoisomerase II/histidine kinase"/>
    <property type="match status" value="1"/>
</dbReference>
<evidence type="ECO:0000313" key="24">
    <source>
        <dbReference type="Proteomes" id="UP000317901"/>
    </source>
</evidence>
<dbReference type="SUPFAM" id="SSF52172">
    <property type="entry name" value="CheY-like"/>
    <property type="match status" value="2"/>
</dbReference>
<keyword evidence="9" id="KW-0547">Nucleotide-binding</keyword>
<dbReference type="InterPro" id="IPR005467">
    <property type="entry name" value="His_kinase_dom"/>
</dbReference>
<dbReference type="SMART" id="SM00304">
    <property type="entry name" value="HAMP"/>
    <property type="match status" value="1"/>
</dbReference>
<dbReference type="CDD" id="cd16922">
    <property type="entry name" value="HATPase_EvgS-ArcB-TorS-like"/>
    <property type="match status" value="1"/>
</dbReference>
<dbReference type="SMART" id="SM00448">
    <property type="entry name" value="REC"/>
    <property type="match status" value="1"/>
</dbReference>
<comment type="subcellular location">
    <subcellularLocation>
        <location evidence="2">Cell inner membrane</location>
        <topology evidence="2">Multi-pass membrane protein</topology>
    </subcellularLocation>
</comment>
<evidence type="ECO:0000256" key="4">
    <source>
        <dbReference type="ARBA" id="ARBA00022475"/>
    </source>
</evidence>
<evidence type="ECO:0000313" key="23">
    <source>
        <dbReference type="EMBL" id="TWR87951.1"/>
    </source>
</evidence>
<keyword evidence="13" id="KW-0902">Two-component regulatory system</keyword>
<proteinExistence type="predicted"/>
<dbReference type="InterPro" id="IPR003660">
    <property type="entry name" value="HAMP_dom"/>
</dbReference>
<feature type="domain" description="HAMP" evidence="21">
    <location>
        <begin position="192"/>
        <end position="244"/>
    </location>
</feature>
<dbReference type="SUPFAM" id="SSF47384">
    <property type="entry name" value="Homodimeric domain of signal transducing histidine kinase"/>
    <property type="match status" value="1"/>
</dbReference>
<dbReference type="CDD" id="cd06225">
    <property type="entry name" value="HAMP"/>
    <property type="match status" value="1"/>
</dbReference>
<keyword evidence="6 16" id="KW-0597">Phosphoprotein</keyword>
<feature type="domain" description="HPt" evidence="22">
    <location>
        <begin position="828"/>
        <end position="921"/>
    </location>
</feature>
<dbReference type="Gene3D" id="3.30.565.10">
    <property type="entry name" value="Histidine kinase-like ATPase, C-terminal domain"/>
    <property type="match status" value="1"/>
</dbReference>
<keyword evidence="10" id="KW-0418">Kinase</keyword>
<feature type="coiled-coil region" evidence="17">
    <location>
        <begin position="225"/>
        <end position="256"/>
    </location>
</feature>
<name>A0A5C5PUZ5_9PSED</name>
<evidence type="ECO:0000256" key="3">
    <source>
        <dbReference type="ARBA" id="ARBA00012438"/>
    </source>
</evidence>
<dbReference type="Pfam" id="PF09984">
    <property type="entry name" value="sCache_4"/>
    <property type="match status" value="1"/>
</dbReference>
<evidence type="ECO:0000256" key="5">
    <source>
        <dbReference type="ARBA" id="ARBA00022519"/>
    </source>
</evidence>
<dbReference type="Proteomes" id="UP000317901">
    <property type="component" value="Unassembled WGS sequence"/>
</dbReference>
<dbReference type="SMART" id="SM00388">
    <property type="entry name" value="HisKA"/>
    <property type="match status" value="1"/>
</dbReference>
<organism evidence="23 24">
    <name type="scientific">Pseudomonas saxonica</name>
    <dbReference type="NCBI Taxonomy" id="2600598"/>
    <lineage>
        <taxon>Bacteria</taxon>
        <taxon>Pseudomonadati</taxon>
        <taxon>Pseudomonadota</taxon>
        <taxon>Gammaproteobacteria</taxon>
        <taxon>Pseudomonadales</taxon>
        <taxon>Pseudomonadaceae</taxon>
        <taxon>Pseudomonas</taxon>
    </lineage>
</organism>
<dbReference type="Gene3D" id="3.40.50.2300">
    <property type="match status" value="1"/>
</dbReference>
<dbReference type="EC" id="2.7.13.3" evidence="3"/>
<dbReference type="Pfam" id="PF00072">
    <property type="entry name" value="Response_reg"/>
    <property type="match status" value="1"/>
</dbReference>
<keyword evidence="7" id="KW-0808">Transferase</keyword>
<comment type="caution">
    <text evidence="23">The sequence shown here is derived from an EMBL/GenBank/DDBJ whole genome shotgun (WGS) entry which is preliminary data.</text>
</comment>
<protein>
    <recommendedName>
        <fullName evidence="3">histidine kinase</fullName>
        <ecNumber evidence="3">2.7.13.3</ecNumber>
    </recommendedName>
</protein>
<evidence type="ECO:0000256" key="8">
    <source>
        <dbReference type="ARBA" id="ARBA00022692"/>
    </source>
</evidence>
<evidence type="ECO:0000256" key="15">
    <source>
        <dbReference type="PROSITE-ProRule" id="PRU00110"/>
    </source>
</evidence>
<dbReference type="CDD" id="cd00088">
    <property type="entry name" value="HPT"/>
    <property type="match status" value="1"/>
</dbReference>
<sequence>MLKNLGIKGRVLLLTLVPVSLMAMVLGGYFTWLQQSELESQLLQRGEMIAEQLAPLVAPAMGRNDTALLNRIATEALEQPDVRAVAFLSANHQPLVHAGPSMLNPPPLGNSSQLLQRSDVDATRYLLPVFGRHRNLAGDVIPNEAHRLLGWVELELSHNNMLLRGYRSLFASLLLIGAGLVFTTLLALRMSRTINDPLDRIKQAVAQLKDGQLQTRLPPLGSHELDELASGINRMAETLQNAQEELQHSVDQATEDVRQNLETIEIQNLELDLARKEALEASRIKSEFLANMSHEIRTPLNGILGFTHLLQKSELTPRQFDYLGTIEKSADNLLGIINEILDFSKIEAGKLVLDTIPFNLRDLLQDTLTILAPAAHEKNLELVSLVYRDTPLSLIGDPLRLKQILTNLVNNAVKFTREGTIAVRAMLEDEDDNTPEGFVQLRISVQDTGIGLTSQDVRGLFQAFSQADNSLSRQPGGTGLGLVISKRLVEQMGGEIGVESTPGEGSVFWISVKLPKARDDAEDLPSAPLLGRRVAVLEKHDLARQALQHQLEDCGLEVTPFTSLENLTNCVTSAHQTALAIHLVVLGVTAHEMPPERLNQHIWDLEHLDCKVLVLCPTTEQALFNASVPNPHSQLQAKPACTRKLRRALADLINPQQVRHEPGEPMASRAPRILCVDDNPANLLLVQTLLEDMGAQVIAVDSGYTAVKTVKSHDFDLVLMDVQMPGMDGRETTEVIRQWESEQHLTPLPIVALTAHAMANEKRALLHSGMDDYLTKPISERQLAQVVLKWTGLALRNQVVDNTHELIQRGSQLAVLDHEEGLRLAAGKPDLAIDILAMLLASLDADREAIQQARQANDNNALIERVHRLHGATRYCGVPQLRAACQRSETLLKQGSAHASTALDELDEAMSRLNEEARNTP</sequence>
<evidence type="ECO:0000259" key="21">
    <source>
        <dbReference type="PROSITE" id="PS50885"/>
    </source>
</evidence>
<evidence type="ECO:0000256" key="1">
    <source>
        <dbReference type="ARBA" id="ARBA00000085"/>
    </source>
</evidence>
<evidence type="ECO:0000256" key="17">
    <source>
        <dbReference type="SAM" id="Coils"/>
    </source>
</evidence>
<dbReference type="InterPro" id="IPR008207">
    <property type="entry name" value="Sig_transdc_His_kin_Hpt_dom"/>
</dbReference>
<dbReference type="PRINTS" id="PR00344">
    <property type="entry name" value="BCTRLSENSOR"/>
</dbReference>
<keyword evidence="11" id="KW-0067">ATP-binding</keyword>
<dbReference type="Pfam" id="PF02518">
    <property type="entry name" value="HATPase_c"/>
    <property type="match status" value="1"/>
</dbReference>
<evidence type="ECO:0000256" key="2">
    <source>
        <dbReference type="ARBA" id="ARBA00004429"/>
    </source>
</evidence>
<keyword evidence="14 18" id="KW-0472">Membrane</keyword>
<evidence type="ECO:0000256" key="6">
    <source>
        <dbReference type="ARBA" id="ARBA00022553"/>
    </source>
</evidence>
<keyword evidence="4" id="KW-1003">Cell membrane</keyword>
<feature type="transmembrane region" description="Helical" evidence="18">
    <location>
        <begin position="12"/>
        <end position="32"/>
    </location>
</feature>
<comment type="catalytic activity">
    <reaction evidence="1">
        <text>ATP + protein L-histidine = ADP + protein N-phospho-L-histidine.</text>
        <dbReference type="EC" id="2.7.13.3"/>
    </reaction>
</comment>
<keyword evidence="17" id="KW-0175">Coiled coil</keyword>
<evidence type="ECO:0000259" key="20">
    <source>
        <dbReference type="PROSITE" id="PS50110"/>
    </source>
</evidence>
<dbReference type="OrthoDB" id="9797243at2"/>
<accession>A0A5C5PUZ5</accession>
<dbReference type="InterPro" id="IPR004358">
    <property type="entry name" value="Sig_transdc_His_kin-like_C"/>
</dbReference>
<evidence type="ECO:0000256" key="13">
    <source>
        <dbReference type="ARBA" id="ARBA00023012"/>
    </source>
</evidence>
<dbReference type="CDD" id="cd00082">
    <property type="entry name" value="HisKA"/>
    <property type="match status" value="1"/>
</dbReference>
<dbReference type="PROSITE" id="PS50894">
    <property type="entry name" value="HPT"/>
    <property type="match status" value="1"/>
</dbReference>
<dbReference type="SUPFAM" id="SSF158472">
    <property type="entry name" value="HAMP domain-like"/>
    <property type="match status" value="1"/>
</dbReference>
<keyword evidence="8 18" id="KW-0812">Transmembrane</keyword>
<evidence type="ECO:0000256" key="11">
    <source>
        <dbReference type="ARBA" id="ARBA00022840"/>
    </source>
</evidence>
<dbReference type="EMBL" id="VFIP01000032">
    <property type="protein sequence ID" value="TWR87951.1"/>
    <property type="molecule type" value="Genomic_DNA"/>
</dbReference>
<evidence type="ECO:0000256" key="10">
    <source>
        <dbReference type="ARBA" id="ARBA00022777"/>
    </source>
</evidence>
<dbReference type="InterPro" id="IPR036890">
    <property type="entry name" value="HATPase_C_sf"/>
</dbReference>
<dbReference type="CDD" id="cd17546">
    <property type="entry name" value="REC_hyHK_CKI1_RcsC-like"/>
    <property type="match status" value="1"/>
</dbReference>
<dbReference type="SUPFAM" id="SSF47226">
    <property type="entry name" value="Histidine-containing phosphotransfer domain, HPT domain"/>
    <property type="match status" value="1"/>
</dbReference>
<dbReference type="Pfam" id="PF00512">
    <property type="entry name" value="HisKA"/>
    <property type="match status" value="1"/>
</dbReference>
<evidence type="ECO:0000256" key="14">
    <source>
        <dbReference type="ARBA" id="ARBA00023136"/>
    </source>
</evidence>
<dbReference type="Gene3D" id="1.10.287.130">
    <property type="match status" value="1"/>
</dbReference>
<dbReference type="PANTHER" id="PTHR45339">
    <property type="entry name" value="HYBRID SIGNAL TRANSDUCTION HISTIDINE KINASE J"/>
    <property type="match status" value="1"/>
</dbReference>
<dbReference type="PROSITE" id="PS50109">
    <property type="entry name" value="HIS_KIN"/>
    <property type="match status" value="1"/>
</dbReference>
<dbReference type="SMART" id="SM00387">
    <property type="entry name" value="HATPase_c"/>
    <property type="match status" value="1"/>
</dbReference>
<evidence type="ECO:0000256" key="12">
    <source>
        <dbReference type="ARBA" id="ARBA00022989"/>
    </source>
</evidence>
<dbReference type="AlphaFoldDB" id="A0A5C5PUZ5"/>
<dbReference type="InterPro" id="IPR011006">
    <property type="entry name" value="CheY-like_superfamily"/>
</dbReference>
<dbReference type="InterPro" id="IPR036097">
    <property type="entry name" value="HisK_dim/P_sf"/>
</dbReference>
<feature type="transmembrane region" description="Helical" evidence="18">
    <location>
        <begin position="169"/>
        <end position="188"/>
    </location>
</feature>
<gene>
    <name evidence="23" type="ORF">FJD37_16035</name>
</gene>
<dbReference type="PROSITE" id="PS50885">
    <property type="entry name" value="HAMP"/>
    <property type="match status" value="1"/>
</dbReference>
<dbReference type="PANTHER" id="PTHR45339:SF1">
    <property type="entry name" value="HYBRID SIGNAL TRANSDUCTION HISTIDINE KINASE J"/>
    <property type="match status" value="1"/>
</dbReference>
<dbReference type="PROSITE" id="PS50110">
    <property type="entry name" value="RESPONSE_REGULATORY"/>
    <property type="match status" value="1"/>
</dbReference>
<feature type="domain" description="Histidine kinase" evidence="19">
    <location>
        <begin position="291"/>
        <end position="516"/>
    </location>
</feature>
<evidence type="ECO:0000259" key="19">
    <source>
        <dbReference type="PROSITE" id="PS50109"/>
    </source>
</evidence>
<dbReference type="Gene3D" id="6.10.340.10">
    <property type="match status" value="1"/>
</dbReference>
<dbReference type="GO" id="GO:0000155">
    <property type="term" value="F:phosphorelay sensor kinase activity"/>
    <property type="evidence" value="ECO:0007669"/>
    <property type="project" value="InterPro"/>
</dbReference>
<dbReference type="InterPro" id="IPR003594">
    <property type="entry name" value="HATPase_dom"/>
</dbReference>
<dbReference type="RefSeq" id="WP_146426658.1">
    <property type="nucleotide sequence ID" value="NZ_CP142033.1"/>
</dbReference>
<dbReference type="InterPro" id="IPR019247">
    <property type="entry name" value="Histidine_kinase_BarA_N"/>
</dbReference>
<evidence type="ECO:0000256" key="18">
    <source>
        <dbReference type="SAM" id="Phobius"/>
    </source>
</evidence>
<dbReference type="InterPro" id="IPR001789">
    <property type="entry name" value="Sig_transdc_resp-reg_receiver"/>
</dbReference>
<dbReference type="SMART" id="SM00073">
    <property type="entry name" value="HPT"/>
    <property type="match status" value="1"/>
</dbReference>
<evidence type="ECO:0000256" key="7">
    <source>
        <dbReference type="ARBA" id="ARBA00022679"/>
    </source>
</evidence>
<evidence type="ECO:0000259" key="22">
    <source>
        <dbReference type="PROSITE" id="PS50894"/>
    </source>
</evidence>
<evidence type="ECO:0000256" key="16">
    <source>
        <dbReference type="PROSITE-ProRule" id="PRU00169"/>
    </source>
</evidence>
<evidence type="ECO:0000256" key="9">
    <source>
        <dbReference type="ARBA" id="ARBA00022741"/>
    </source>
</evidence>
<dbReference type="FunFam" id="3.30.565.10:FF:000010">
    <property type="entry name" value="Sensor histidine kinase RcsC"/>
    <property type="match status" value="1"/>
</dbReference>
<reference evidence="23 24" key="1">
    <citation type="submission" date="2019-06" db="EMBL/GenBank/DDBJ databases">
        <title>Pseudomonas bimorpha sp. nov. isolated from bovine raw milk and skim milk concentrate.</title>
        <authorList>
            <person name="Hofmann K."/>
            <person name="Huptas C."/>
            <person name="Doll E."/>
            <person name="Scherer S."/>
            <person name="Wenning M."/>
        </authorList>
    </citation>
    <scope>NUCLEOTIDE SEQUENCE [LARGE SCALE GENOMIC DNA]</scope>
    <source>
        <strain evidence="23 24">DSM 108990</strain>
    </source>
</reference>
<feature type="modified residue" description="4-aspartylphosphate" evidence="16">
    <location>
        <position position="721"/>
    </location>
</feature>
<dbReference type="GO" id="GO:0005886">
    <property type="term" value="C:plasma membrane"/>
    <property type="evidence" value="ECO:0007669"/>
    <property type="project" value="UniProtKB-SubCell"/>
</dbReference>
<dbReference type="InterPro" id="IPR036641">
    <property type="entry name" value="HPT_dom_sf"/>
</dbReference>
<feature type="modified residue" description="Phosphohistidine" evidence="15">
    <location>
        <position position="867"/>
    </location>
</feature>
<dbReference type="Pfam" id="PF01627">
    <property type="entry name" value="Hpt"/>
    <property type="match status" value="1"/>
</dbReference>
<keyword evidence="5" id="KW-0997">Cell inner membrane</keyword>
<dbReference type="FunFam" id="1.10.287.130:FF:000003">
    <property type="entry name" value="Histidine kinase"/>
    <property type="match status" value="1"/>
</dbReference>
<dbReference type="GO" id="GO:0005524">
    <property type="term" value="F:ATP binding"/>
    <property type="evidence" value="ECO:0007669"/>
    <property type="project" value="UniProtKB-KW"/>
</dbReference>